<evidence type="ECO:0000313" key="9">
    <source>
        <dbReference type="EMBL" id="KAH9377421.1"/>
    </source>
</evidence>
<dbReference type="InterPro" id="IPR004680">
    <property type="entry name" value="Cit_transptr-like_dom"/>
</dbReference>
<evidence type="ECO:0000256" key="2">
    <source>
        <dbReference type="ARBA" id="ARBA00022448"/>
    </source>
</evidence>
<evidence type="ECO:0000256" key="5">
    <source>
        <dbReference type="ARBA" id="ARBA00023136"/>
    </source>
</evidence>
<name>A0A9J6GP67_HAELO</name>
<dbReference type="GO" id="GO:0015141">
    <property type="term" value="F:succinate transmembrane transporter activity"/>
    <property type="evidence" value="ECO:0007669"/>
    <property type="project" value="TreeGrafter"/>
</dbReference>
<sequence length="111" mass="12032">MLVTTFLSMWMPNIAAASIMLPIAMAMVDQIRDSSEITSTSQPARLRDPCSSDTDGQRQRKGNRCDKEDSKRIRLLRTTMVLGVAYSSSIGGTGTLIGTAPNLVLKGVIDE</sequence>
<keyword evidence="10" id="KW-1185">Reference proteome</keyword>
<comment type="caution">
    <text evidence="9">The sequence shown here is derived from an EMBL/GenBank/DDBJ whole genome shotgun (WGS) entry which is preliminary data.</text>
</comment>
<dbReference type="PANTHER" id="PTHR10283">
    <property type="entry name" value="SOLUTE CARRIER FAMILY 13 MEMBER"/>
    <property type="match status" value="1"/>
</dbReference>
<dbReference type="GO" id="GO:0015137">
    <property type="term" value="F:citrate transmembrane transporter activity"/>
    <property type="evidence" value="ECO:0007669"/>
    <property type="project" value="TreeGrafter"/>
</dbReference>
<dbReference type="Proteomes" id="UP000821853">
    <property type="component" value="Unassembled WGS sequence"/>
</dbReference>
<keyword evidence="2" id="KW-0813">Transport</keyword>
<dbReference type="AlphaFoldDB" id="A0A9J6GP67"/>
<feature type="compositionally biased region" description="Basic and acidic residues" evidence="6">
    <location>
        <begin position="45"/>
        <end position="69"/>
    </location>
</feature>
<dbReference type="EMBL" id="JABSTR010000008">
    <property type="protein sequence ID" value="KAH9377421.1"/>
    <property type="molecule type" value="Genomic_DNA"/>
</dbReference>
<evidence type="ECO:0000256" key="6">
    <source>
        <dbReference type="SAM" id="MobiDB-lite"/>
    </source>
</evidence>
<feature type="chain" id="PRO_5039912283" description="Citrate transporter-like domain-containing protein" evidence="7">
    <location>
        <begin position="17"/>
        <end position="111"/>
    </location>
</feature>
<dbReference type="VEuPathDB" id="VectorBase:HLOH_047724"/>
<evidence type="ECO:0000256" key="7">
    <source>
        <dbReference type="SAM" id="SignalP"/>
    </source>
</evidence>
<comment type="subcellular location">
    <subcellularLocation>
        <location evidence="1">Membrane</location>
        <topology evidence="1">Multi-pass membrane protein</topology>
    </subcellularLocation>
</comment>
<evidence type="ECO:0000256" key="4">
    <source>
        <dbReference type="ARBA" id="ARBA00022989"/>
    </source>
</evidence>
<evidence type="ECO:0000313" key="10">
    <source>
        <dbReference type="Proteomes" id="UP000821853"/>
    </source>
</evidence>
<organism evidence="9 10">
    <name type="scientific">Haemaphysalis longicornis</name>
    <name type="common">Bush tick</name>
    <dbReference type="NCBI Taxonomy" id="44386"/>
    <lineage>
        <taxon>Eukaryota</taxon>
        <taxon>Metazoa</taxon>
        <taxon>Ecdysozoa</taxon>
        <taxon>Arthropoda</taxon>
        <taxon>Chelicerata</taxon>
        <taxon>Arachnida</taxon>
        <taxon>Acari</taxon>
        <taxon>Parasitiformes</taxon>
        <taxon>Ixodida</taxon>
        <taxon>Ixodoidea</taxon>
        <taxon>Ixodidae</taxon>
        <taxon>Haemaphysalinae</taxon>
        <taxon>Haemaphysalis</taxon>
    </lineage>
</organism>
<keyword evidence="4" id="KW-1133">Transmembrane helix</keyword>
<feature type="signal peptide" evidence="7">
    <location>
        <begin position="1"/>
        <end position="16"/>
    </location>
</feature>
<dbReference type="GO" id="GO:0005886">
    <property type="term" value="C:plasma membrane"/>
    <property type="evidence" value="ECO:0007669"/>
    <property type="project" value="TreeGrafter"/>
</dbReference>
<feature type="region of interest" description="Disordered" evidence="6">
    <location>
        <begin position="34"/>
        <end position="69"/>
    </location>
</feature>
<dbReference type="PANTHER" id="PTHR10283:SF82">
    <property type="entry name" value="SOLUTE CARRIER FAMILY 13 MEMBER 2"/>
    <property type="match status" value="1"/>
</dbReference>
<accession>A0A9J6GP67</accession>
<gene>
    <name evidence="9" type="ORF">HPB48_016798</name>
</gene>
<keyword evidence="3" id="KW-0812">Transmembrane</keyword>
<evidence type="ECO:0000256" key="1">
    <source>
        <dbReference type="ARBA" id="ARBA00004141"/>
    </source>
</evidence>
<reference evidence="9 10" key="1">
    <citation type="journal article" date="2020" name="Cell">
        <title>Large-Scale Comparative Analyses of Tick Genomes Elucidate Their Genetic Diversity and Vector Capacities.</title>
        <authorList>
            <consortium name="Tick Genome and Microbiome Consortium (TIGMIC)"/>
            <person name="Jia N."/>
            <person name="Wang J."/>
            <person name="Shi W."/>
            <person name="Du L."/>
            <person name="Sun Y."/>
            <person name="Zhan W."/>
            <person name="Jiang J.F."/>
            <person name="Wang Q."/>
            <person name="Zhang B."/>
            <person name="Ji P."/>
            <person name="Bell-Sakyi L."/>
            <person name="Cui X.M."/>
            <person name="Yuan T.T."/>
            <person name="Jiang B.G."/>
            <person name="Yang W.F."/>
            <person name="Lam T.T."/>
            <person name="Chang Q.C."/>
            <person name="Ding S.J."/>
            <person name="Wang X.J."/>
            <person name="Zhu J.G."/>
            <person name="Ruan X.D."/>
            <person name="Zhao L."/>
            <person name="Wei J.T."/>
            <person name="Ye R.Z."/>
            <person name="Que T.C."/>
            <person name="Du C.H."/>
            <person name="Zhou Y.H."/>
            <person name="Cheng J.X."/>
            <person name="Dai P.F."/>
            <person name="Guo W.B."/>
            <person name="Han X.H."/>
            <person name="Huang E.J."/>
            <person name="Li L.F."/>
            <person name="Wei W."/>
            <person name="Gao Y.C."/>
            <person name="Liu J.Z."/>
            <person name="Shao H.Z."/>
            <person name="Wang X."/>
            <person name="Wang C.C."/>
            <person name="Yang T.C."/>
            <person name="Huo Q.B."/>
            <person name="Li W."/>
            <person name="Chen H.Y."/>
            <person name="Chen S.E."/>
            <person name="Zhou L.G."/>
            <person name="Ni X.B."/>
            <person name="Tian J.H."/>
            <person name="Sheng Y."/>
            <person name="Liu T."/>
            <person name="Pan Y.S."/>
            <person name="Xia L.Y."/>
            <person name="Li J."/>
            <person name="Zhao F."/>
            <person name="Cao W.C."/>
        </authorList>
    </citation>
    <scope>NUCLEOTIDE SEQUENCE [LARGE SCALE GENOMIC DNA]</scope>
    <source>
        <strain evidence="9">HaeL-2018</strain>
    </source>
</reference>
<proteinExistence type="predicted"/>
<evidence type="ECO:0000256" key="3">
    <source>
        <dbReference type="ARBA" id="ARBA00022692"/>
    </source>
</evidence>
<dbReference type="OrthoDB" id="6493944at2759"/>
<dbReference type="Pfam" id="PF03600">
    <property type="entry name" value="CitMHS"/>
    <property type="match status" value="1"/>
</dbReference>
<keyword evidence="5" id="KW-0472">Membrane</keyword>
<evidence type="ECO:0000259" key="8">
    <source>
        <dbReference type="Pfam" id="PF03600"/>
    </source>
</evidence>
<feature type="domain" description="Citrate transporter-like" evidence="8">
    <location>
        <begin position="1"/>
        <end position="107"/>
    </location>
</feature>
<protein>
    <recommendedName>
        <fullName evidence="8">Citrate transporter-like domain-containing protein</fullName>
    </recommendedName>
</protein>
<keyword evidence="7" id="KW-0732">Signal</keyword>